<evidence type="ECO:0000256" key="4">
    <source>
        <dbReference type="ARBA" id="ARBA00022692"/>
    </source>
</evidence>
<keyword evidence="7" id="KW-0675">Receptor</keyword>
<dbReference type="KEGG" id="spu:100893838"/>
<keyword evidence="6 8" id="KW-0472">Membrane</keyword>
<dbReference type="GO" id="GO:0038023">
    <property type="term" value="F:signaling receptor activity"/>
    <property type="evidence" value="ECO:0007669"/>
    <property type="project" value="InterPro"/>
</dbReference>
<dbReference type="RefSeq" id="XP_030832857.1">
    <property type="nucleotide sequence ID" value="XM_030976997.1"/>
</dbReference>
<dbReference type="Proteomes" id="UP000007110">
    <property type="component" value="Unassembled WGS sequence"/>
</dbReference>
<dbReference type="GO" id="GO:0005886">
    <property type="term" value="C:plasma membrane"/>
    <property type="evidence" value="ECO:0000318"/>
    <property type="project" value="GO_Central"/>
</dbReference>
<dbReference type="PANTHER" id="PTHR21444:SF15">
    <property type="entry name" value="RECEPTOR FOR RETINOL UPTAKE STRA6"/>
    <property type="match status" value="1"/>
</dbReference>
<evidence type="ECO:0000256" key="1">
    <source>
        <dbReference type="ARBA" id="ARBA00004651"/>
    </source>
</evidence>
<evidence type="ECO:0000313" key="10">
    <source>
        <dbReference type="Proteomes" id="UP000007110"/>
    </source>
</evidence>
<organism evidence="9 10">
    <name type="scientific">Strongylocentrotus purpuratus</name>
    <name type="common">Purple sea urchin</name>
    <dbReference type="NCBI Taxonomy" id="7668"/>
    <lineage>
        <taxon>Eukaryota</taxon>
        <taxon>Metazoa</taxon>
        <taxon>Echinodermata</taxon>
        <taxon>Eleutherozoa</taxon>
        <taxon>Echinozoa</taxon>
        <taxon>Echinoidea</taxon>
        <taxon>Euechinoidea</taxon>
        <taxon>Echinacea</taxon>
        <taxon>Camarodonta</taxon>
        <taxon>Echinidea</taxon>
        <taxon>Strongylocentrotidae</taxon>
        <taxon>Strongylocentrotus</taxon>
    </lineage>
</organism>
<dbReference type="EnsemblMetazoa" id="XM_030976997">
    <property type="protein sequence ID" value="XP_030832857"/>
    <property type="gene ID" value="LOC100893838"/>
</dbReference>
<dbReference type="PANTHER" id="PTHR21444">
    <property type="entry name" value="COILED-COIL DOMAIN-CONTAINING PROTEIN 180"/>
    <property type="match status" value="1"/>
</dbReference>
<evidence type="ECO:0000256" key="6">
    <source>
        <dbReference type="ARBA" id="ARBA00023136"/>
    </source>
</evidence>
<dbReference type="GO" id="GO:0071939">
    <property type="term" value="P:vitamin A import into cell"/>
    <property type="evidence" value="ECO:0000318"/>
    <property type="project" value="GO_Central"/>
</dbReference>
<feature type="transmembrane region" description="Helical" evidence="8">
    <location>
        <begin position="144"/>
        <end position="169"/>
    </location>
</feature>
<comment type="subcellular location">
    <subcellularLocation>
        <location evidence="1">Cell membrane</location>
        <topology evidence="1">Multi-pass membrane protein</topology>
    </subcellularLocation>
</comment>
<proteinExistence type="predicted"/>
<dbReference type="OrthoDB" id="10071804at2759"/>
<dbReference type="AlphaFoldDB" id="A0A7M7SUR0"/>
<accession>A0A7M7SUR0</accession>
<keyword evidence="4 8" id="KW-0812">Transmembrane</keyword>
<feature type="transmembrane region" description="Helical" evidence="8">
    <location>
        <begin position="86"/>
        <end position="105"/>
    </location>
</feature>
<dbReference type="GeneID" id="100893838"/>
<sequence length="375" mass="43190">MCRRFLTTYQREMQFEETHYCVRVRYLLLPATAWASRNQSGGAVTTLFRRFYPNIPGFKYSTRIVCTVGLAVACMYQVAVNFSATFYASCIVAFVIAVTNSFFTLRNYRNNTRGLWKGNFPLTNIQQKPPKVVLSALKFSGYTIAFLISGFIILQVMVWALFIVLEFLLRYASFGKLMREDWLHIVIIVFLYIALRIIARYCLLQANEDGALELKNLHLFHIINFFFIFLSVPLGIAGCIFRILKAALVGLVIIGRVDQCLFIRGLERFDRGYMAYRGYLTLEVSMTHPVLVTFCQLLCRSNNEKMYKPEDECTTEMGDSAAPSPSRKRRIARNRWLVAYTLIRNPQLAYKIPLRVNNQNKSSVASEKKTSRHVV</sequence>
<keyword evidence="10" id="KW-1185">Reference proteome</keyword>
<dbReference type="InterPro" id="IPR026612">
    <property type="entry name" value="STRA6-like"/>
</dbReference>
<protein>
    <submittedName>
        <fullName evidence="9">Uncharacterized protein</fullName>
    </submittedName>
</protein>
<keyword evidence="2" id="KW-0813">Transport</keyword>
<evidence type="ECO:0000256" key="2">
    <source>
        <dbReference type="ARBA" id="ARBA00022448"/>
    </source>
</evidence>
<feature type="transmembrane region" description="Helical" evidence="8">
    <location>
        <begin position="219"/>
        <end position="241"/>
    </location>
</feature>
<evidence type="ECO:0000256" key="3">
    <source>
        <dbReference type="ARBA" id="ARBA00022475"/>
    </source>
</evidence>
<evidence type="ECO:0000256" key="7">
    <source>
        <dbReference type="ARBA" id="ARBA00023170"/>
    </source>
</evidence>
<dbReference type="OMA" id="FTKSSHE"/>
<dbReference type="GO" id="GO:0034632">
    <property type="term" value="F:retinol transmembrane transporter activity"/>
    <property type="evidence" value="ECO:0007669"/>
    <property type="project" value="InterPro"/>
</dbReference>
<dbReference type="InParanoid" id="A0A7M7SUR0"/>
<evidence type="ECO:0000313" key="9">
    <source>
        <dbReference type="EnsemblMetazoa" id="XP_030832857"/>
    </source>
</evidence>
<keyword evidence="5 8" id="KW-1133">Transmembrane helix</keyword>
<reference evidence="9" key="2">
    <citation type="submission" date="2021-01" db="UniProtKB">
        <authorList>
            <consortium name="EnsemblMetazoa"/>
        </authorList>
    </citation>
    <scope>IDENTIFICATION</scope>
</reference>
<reference evidence="10" key="1">
    <citation type="submission" date="2015-02" db="EMBL/GenBank/DDBJ databases">
        <title>Genome sequencing for Strongylocentrotus purpuratus.</title>
        <authorList>
            <person name="Murali S."/>
            <person name="Liu Y."/>
            <person name="Vee V."/>
            <person name="English A."/>
            <person name="Wang M."/>
            <person name="Skinner E."/>
            <person name="Han Y."/>
            <person name="Muzny D.M."/>
            <person name="Worley K.C."/>
            <person name="Gibbs R.A."/>
        </authorList>
    </citation>
    <scope>NUCLEOTIDE SEQUENCE</scope>
</reference>
<evidence type="ECO:0000256" key="8">
    <source>
        <dbReference type="SAM" id="Phobius"/>
    </source>
</evidence>
<keyword evidence="3" id="KW-1003">Cell membrane</keyword>
<dbReference type="Pfam" id="PF14752">
    <property type="entry name" value="RBP_receptor"/>
    <property type="match status" value="1"/>
</dbReference>
<feature type="transmembrane region" description="Helical" evidence="8">
    <location>
        <begin position="60"/>
        <end position="79"/>
    </location>
</feature>
<feature type="transmembrane region" description="Helical" evidence="8">
    <location>
        <begin position="181"/>
        <end position="199"/>
    </location>
</feature>
<name>A0A7M7SUR0_STRPU</name>
<evidence type="ECO:0000256" key="5">
    <source>
        <dbReference type="ARBA" id="ARBA00022989"/>
    </source>
</evidence>